<gene>
    <name evidence="1" type="ORF">IAD04_01955</name>
</gene>
<dbReference type="InterPro" id="IPR023214">
    <property type="entry name" value="HAD_sf"/>
</dbReference>
<comment type="caution">
    <text evidence="1">The sequence shown here is derived from an EMBL/GenBank/DDBJ whole genome shotgun (WGS) entry which is preliminary data.</text>
</comment>
<dbReference type="SUPFAM" id="SSF56784">
    <property type="entry name" value="HAD-like"/>
    <property type="match status" value="1"/>
</dbReference>
<proteinExistence type="predicted"/>
<dbReference type="InterPro" id="IPR006379">
    <property type="entry name" value="HAD-SF_hydro_IIB"/>
</dbReference>
<reference evidence="1" key="2">
    <citation type="journal article" date="2021" name="PeerJ">
        <title>Extensive microbial diversity within the chicken gut microbiome revealed by metagenomics and culture.</title>
        <authorList>
            <person name="Gilroy R."/>
            <person name="Ravi A."/>
            <person name="Getino M."/>
            <person name="Pursley I."/>
            <person name="Horton D.L."/>
            <person name="Alikhan N.F."/>
            <person name="Baker D."/>
            <person name="Gharbi K."/>
            <person name="Hall N."/>
            <person name="Watson M."/>
            <person name="Adriaenssens E.M."/>
            <person name="Foster-Nyarko E."/>
            <person name="Jarju S."/>
            <person name="Secka A."/>
            <person name="Antonio M."/>
            <person name="Oren A."/>
            <person name="Chaudhuri R.R."/>
            <person name="La Ragione R."/>
            <person name="Hildebrand F."/>
            <person name="Pallen M.J."/>
        </authorList>
    </citation>
    <scope>NUCLEOTIDE SEQUENCE</scope>
    <source>
        <strain evidence="1">14508</strain>
    </source>
</reference>
<dbReference type="SFLD" id="SFLDG01140">
    <property type="entry name" value="C2.B:_Phosphomannomutase_and_P"/>
    <property type="match status" value="1"/>
</dbReference>
<protein>
    <submittedName>
        <fullName evidence="1">HAD-IIB family hydrolase</fullName>
    </submittedName>
</protein>
<accession>A0A9D1G7R8</accession>
<dbReference type="GO" id="GO:0005829">
    <property type="term" value="C:cytosol"/>
    <property type="evidence" value="ECO:0007669"/>
    <property type="project" value="TreeGrafter"/>
</dbReference>
<organism evidence="1 2">
    <name type="scientific">Candidatus Caccosoma faecigallinarum</name>
    <dbReference type="NCBI Taxonomy" id="2840720"/>
    <lineage>
        <taxon>Bacteria</taxon>
        <taxon>Bacillati</taxon>
        <taxon>Bacillota</taxon>
        <taxon>Bacillota incertae sedis</taxon>
        <taxon>Candidatus Caccosoma</taxon>
    </lineage>
</organism>
<dbReference type="PANTHER" id="PTHR10000:SF23">
    <property type="entry name" value="5-AMINO-6-(5-PHOSPHO-D-RIBITYLAMINO)URACIL PHOSPHATASE YITU"/>
    <property type="match status" value="1"/>
</dbReference>
<dbReference type="AlphaFoldDB" id="A0A9D1G7R8"/>
<sequence length="259" mass="30279">MNKFIFALDLDGTLAQDNALLSVQTIHQLQQWAKQGVCIVITTGRTWLNAKDIYEVCQLSTPIILYNGAYVYLPKENKVLQSFTLEKEYIHYLLLNEEFASLLAFVVCEYQNQHFEVNLTQNTTQSFIEKLTINPTSFVLQLKDKKDQEKVKKMIEKNPRYGYRYWGREWGEVYLKMISKKEGIDVVLNYFHLNSENLIFFGDGQNDVEILQYAKIGVAMKNAKIEIQQYADEITTEDNNHDGVIKHMQKWIVKKEICQ</sequence>
<evidence type="ECO:0000313" key="2">
    <source>
        <dbReference type="Proteomes" id="UP000886893"/>
    </source>
</evidence>
<dbReference type="NCBIfam" id="TIGR01484">
    <property type="entry name" value="HAD-SF-IIB"/>
    <property type="match status" value="1"/>
</dbReference>
<keyword evidence="1" id="KW-0378">Hydrolase</keyword>
<dbReference type="Proteomes" id="UP000886893">
    <property type="component" value="Unassembled WGS sequence"/>
</dbReference>
<dbReference type="SFLD" id="SFLDS00003">
    <property type="entry name" value="Haloacid_Dehalogenase"/>
    <property type="match status" value="1"/>
</dbReference>
<dbReference type="PANTHER" id="PTHR10000">
    <property type="entry name" value="PHOSPHOSERINE PHOSPHATASE"/>
    <property type="match status" value="1"/>
</dbReference>
<name>A0A9D1G7R8_9FIRM</name>
<dbReference type="PROSITE" id="PS01229">
    <property type="entry name" value="COF_2"/>
    <property type="match status" value="1"/>
</dbReference>
<dbReference type="Gene3D" id="3.40.50.1000">
    <property type="entry name" value="HAD superfamily/HAD-like"/>
    <property type="match status" value="1"/>
</dbReference>
<reference evidence="1" key="1">
    <citation type="submission" date="2020-10" db="EMBL/GenBank/DDBJ databases">
        <authorList>
            <person name="Gilroy R."/>
        </authorList>
    </citation>
    <scope>NUCLEOTIDE SEQUENCE</scope>
    <source>
        <strain evidence="1">14508</strain>
    </source>
</reference>
<evidence type="ECO:0000313" key="1">
    <source>
        <dbReference type="EMBL" id="HIT17129.1"/>
    </source>
</evidence>
<dbReference type="EMBL" id="DVKI01000060">
    <property type="protein sequence ID" value="HIT17129.1"/>
    <property type="molecule type" value="Genomic_DNA"/>
</dbReference>
<dbReference type="Pfam" id="PF08282">
    <property type="entry name" value="Hydrolase_3"/>
    <property type="match status" value="1"/>
</dbReference>
<dbReference type="Gene3D" id="3.30.1240.10">
    <property type="match status" value="1"/>
</dbReference>
<dbReference type="GO" id="GO:0000287">
    <property type="term" value="F:magnesium ion binding"/>
    <property type="evidence" value="ECO:0007669"/>
    <property type="project" value="TreeGrafter"/>
</dbReference>
<dbReference type="InterPro" id="IPR036412">
    <property type="entry name" value="HAD-like_sf"/>
</dbReference>
<dbReference type="GO" id="GO:0016791">
    <property type="term" value="F:phosphatase activity"/>
    <property type="evidence" value="ECO:0007669"/>
    <property type="project" value="TreeGrafter"/>
</dbReference>